<dbReference type="Proteomes" id="UP000003781">
    <property type="component" value="Unassembled WGS sequence"/>
</dbReference>
<evidence type="ECO:0000313" key="2">
    <source>
        <dbReference type="Proteomes" id="UP000003781"/>
    </source>
</evidence>
<dbReference type="SUPFAM" id="SSF53335">
    <property type="entry name" value="S-adenosyl-L-methionine-dependent methyltransferases"/>
    <property type="match status" value="1"/>
</dbReference>
<evidence type="ECO:0008006" key="3">
    <source>
        <dbReference type="Google" id="ProtNLM"/>
    </source>
</evidence>
<organism evidence="1 2">
    <name type="scientific">Crocosphaera chwakensis CCY0110</name>
    <dbReference type="NCBI Taxonomy" id="391612"/>
    <lineage>
        <taxon>Bacteria</taxon>
        <taxon>Bacillati</taxon>
        <taxon>Cyanobacteriota</taxon>
        <taxon>Cyanophyceae</taxon>
        <taxon>Oscillatoriophycideae</taxon>
        <taxon>Chroococcales</taxon>
        <taxon>Aphanothecaceae</taxon>
        <taxon>Crocosphaera</taxon>
        <taxon>Crocosphaera chwakensis</taxon>
    </lineage>
</organism>
<dbReference type="InterPro" id="IPR029063">
    <property type="entry name" value="SAM-dependent_MTases_sf"/>
</dbReference>
<name>A3IXG4_9CHRO</name>
<protein>
    <recommendedName>
        <fullName evidence="3">Methyltransferase domain-containing protein</fullName>
    </recommendedName>
</protein>
<proteinExistence type="predicted"/>
<evidence type="ECO:0000313" key="1">
    <source>
        <dbReference type="EMBL" id="EAZ88811.1"/>
    </source>
</evidence>
<dbReference type="RefSeq" id="WP_008278071.1">
    <property type="nucleotide sequence ID" value="NZ_AAXW01000065.1"/>
</dbReference>
<gene>
    <name evidence="1" type="ORF">CY0110_11852</name>
</gene>
<sequence length="227" mass="25798">MPTIDWLKQEFDYGYDSGDVLSLAPNDTRIQEENLVGGSYREVFLKAVVPHLKPDAKVLELGPGKGSWSRAILNYIPEGELQVVDFQDVKQWLHPENYGGRLTCHIAKDNSFSAVEDDYFDFFWSFGVLCHNNVENIAQILKNSLSKLKPGALAIHQYADWNKLDDYGWEKGGIPLNFQQKPDDQIWWPRNNRATMASIAQKAGWSVITADLGLVERDSMIVLRRLG</sequence>
<accession>A3IXG4</accession>
<keyword evidence="2" id="KW-1185">Reference proteome</keyword>
<dbReference type="eggNOG" id="ENOG5033RFG">
    <property type="taxonomic scope" value="Bacteria"/>
</dbReference>
<reference evidence="1 2" key="1">
    <citation type="submission" date="2007-03" db="EMBL/GenBank/DDBJ databases">
        <authorList>
            <person name="Stal L."/>
            <person name="Ferriera S."/>
            <person name="Johnson J."/>
            <person name="Kravitz S."/>
            <person name="Beeson K."/>
            <person name="Sutton G."/>
            <person name="Rogers Y.-H."/>
            <person name="Friedman R."/>
            <person name="Frazier M."/>
            <person name="Venter J.C."/>
        </authorList>
    </citation>
    <scope>NUCLEOTIDE SEQUENCE [LARGE SCALE GENOMIC DNA]</scope>
    <source>
        <strain evidence="1 2">CCY0110</strain>
    </source>
</reference>
<comment type="caution">
    <text evidence="1">The sequence shown here is derived from an EMBL/GenBank/DDBJ whole genome shotgun (WGS) entry which is preliminary data.</text>
</comment>
<dbReference type="EMBL" id="AAXW01000065">
    <property type="protein sequence ID" value="EAZ88811.1"/>
    <property type="molecule type" value="Genomic_DNA"/>
</dbReference>
<dbReference type="OrthoDB" id="148175at2"/>
<dbReference type="Gene3D" id="3.40.50.150">
    <property type="entry name" value="Vaccinia Virus protein VP39"/>
    <property type="match status" value="1"/>
</dbReference>
<dbReference type="Pfam" id="PF13489">
    <property type="entry name" value="Methyltransf_23"/>
    <property type="match status" value="1"/>
</dbReference>
<dbReference type="AlphaFoldDB" id="A3IXG4"/>